<dbReference type="GeneID" id="109968083"/>
<dbReference type="GO" id="GO:0038173">
    <property type="term" value="P:interleukin-17A-mediated signaling pathway"/>
    <property type="evidence" value="ECO:0007669"/>
    <property type="project" value="UniProtKB-ARBA"/>
</dbReference>
<dbReference type="GO" id="GO:0043123">
    <property type="term" value="P:positive regulation of canonical NF-kappaB signal transduction"/>
    <property type="evidence" value="ECO:0007669"/>
    <property type="project" value="TreeGrafter"/>
</dbReference>
<dbReference type="GO" id="GO:0097400">
    <property type="term" value="P:interleukin-17-mediated signaling pathway"/>
    <property type="evidence" value="ECO:0007669"/>
    <property type="project" value="UniProtKB-ARBA"/>
</dbReference>
<dbReference type="GO" id="GO:0006954">
    <property type="term" value="P:inflammatory response"/>
    <property type="evidence" value="ECO:0007669"/>
    <property type="project" value="UniProtKB-KW"/>
</dbReference>
<dbReference type="EC" id="2.3.2.27" evidence="2"/>
<evidence type="ECO:0000256" key="12">
    <source>
        <dbReference type="ARBA" id="ARBA00080040"/>
    </source>
</evidence>
<dbReference type="OrthoDB" id="6021171at2759"/>
<dbReference type="FunFam" id="3.40.50.11530:FF:000007">
    <property type="entry name" value="adapter protein CIKS isoform X3"/>
    <property type="match status" value="1"/>
</dbReference>
<sequence>MDSFKGPCPHHSVPVEVDESMTSSTLDLAWPSSCKQCSEHTDTNQRPQGHDYEPPGEAIHGVGQWRPPESQYQHESRAACHAAPEHHFIPSAHSGQMNPPHPAGVWCHGFRDQAALYELDFMANHSRSFAGPSYWSQDSPVRETECLELPLPLQSDISYTYYAPSQYPAAGIPAQCPNPKQGGFLRQCACCPPANLPRHNYNYCRYRHDYQQGSQHHQQSPPQNRQQLEDAPTASHGSVPQCVEPPKNVMHEVSVDRPFPAGPRPTTREIKKIINLTEECRKVFITYSADTAEDVFHFTSFLAHQGFRPAIDMFDNPVRSMDIIKWMDTFLNDKSVLIIVVISPKYKEDVEGAGNDEHGLHTKYIHNRIQNEFIQQGCLNFRLIPVLFPNATKRHVPSWLQSTIIYRWPRDRQNLLLRLLREERYIIPQAGCGLTLTIRPLSEKLQNERCGK</sequence>
<comment type="subunit">
    <text evidence="6">Interacts with IKBKG/NF-kappa B essential modulator, with CHUK/IKK-alpha and with IKBKB/IKK-beta. Interacts with TRAF6; this interaction is direct. Interacts with IL17RA and IL17RC. Interacts with IL17RB.</text>
</comment>
<dbReference type="STRING" id="43700.ENSMALP00000027653"/>
<reference evidence="15" key="2">
    <citation type="submission" date="2025-09" db="UniProtKB">
        <authorList>
            <consortium name="Ensembl"/>
        </authorList>
    </citation>
    <scope>IDENTIFICATION</scope>
</reference>
<dbReference type="SUPFAM" id="SSF52200">
    <property type="entry name" value="Toll/Interleukin receptor TIR domain"/>
    <property type="match status" value="1"/>
</dbReference>
<dbReference type="PANTHER" id="PTHR34257">
    <property type="entry name" value="ADAPTER PROTEIN CIKS"/>
    <property type="match status" value="1"/>
</dbReference>
<evidence type="ECO:0000256" key="9">
    <source>
        <dbReference type="ARBA" id="ARBA00076636"/>
    </source>
</evidence>
<dbReference type="GO" id="GO:0006959">
    <property type="term" value="P:humoral immune response"/>
    <property type="evidence" value="ECO:0007669"/>
    <property type="project" value="TreeGrafter"/>
</dbReference>
<feature type="domain" description="SEFIR" evidence="14">
    <location>
        <begin position="280"/>
        <end position="417"/>
    </location>
</feature>
<dbReference type="PANTHER" id="PTHR34257:SF4">
    <property type="entry name" value="ADAPTER PROTEIN CIKS"/>
    <property type="match status" value="1"/>
</dbReference>
<dbReference type="GO" id="GO:0000209">
    <property type="term" value="P:protein polyubiquitination"/>
    <property type="evidence" value="ECO:0007669"/>
    <property type="project" value="UniProtKB-ARBA"/>
</dbReference>
<dbReference type="Proteomes" id="UP000261600">
    <property type="component" value="Unplaced"/>
</dbReference>
<evidence type="ECO:0000256" key="3">
    <source>
        <dbReference type="ARBA" id="ARBA00022679"/>
    </source>
</evidence>
<evidence type="ECO:0000256" key="7">
    <source>
        <dbReference type="ARBA" id="ARBA00073304"/>
    </source>
</evidence>
<evidence type="ECO:0000256" key="6">
    <source>
        <dbReference type="ARBA" id="ARBA00064316"/>
    </source>
</evidence>
<protein>
    <recommendedName>
        <fullName evidence="7">E3 ubiquitin ligase TRAF3IP2</fullName>
        <ecNumber evidence="2">2.3.2.27</ecNumber>
    </recommendedName>
    <alternativeName>
        <fullName evidence="8">Adapter protein CIKS</fullName>
    </alternativeName>
    <alternativeName>
        <fullName evidence="9">Connection to IKK and SAPK/JNK</fullName>
    </alternativeName>
    <alternativeName>
        <fullName evidence="12">E3 ubiquitin-protein ligase CIKS</fullName>
    </alternativeName>
    <alternativeName>
        <fullName evidence="10">Nuclear factor NF-kappa-B activator 1</fullName>
    </alternativeName>
    <alternativeName>
        <fullName evidence="11">TRAF3-interacting protein 2</fullName>
    </alternativeName>
</protein>
<evidence type="ECO:0000256" key="10">
    <source>
        <dbReference type="ARBA" id="ARBA00078387"/>
    </source>
</evidence>
<keyword evidence="4" id="KW-0833">Ubl conjugation pathway</keyword>
<evidence type="ECO:0000256" key="13">
    <source>
        <dbReference type="SAM" id="MobiDB-lite"/>
    </source>
</evidence>
<evidence type="ECO:0000313" key="15">
    <source>
        <dbReference type="Ensembl" id="ENSMALP00000027653.1"/>
    </source>
</evidence>
<evidence type="ECO:0000313" key="16">
    <source>
        <dbReference type="Proteomes" id="UP000261600"/>
    </source>
</evidence>
<feature type="compositionally biased region" description="Basic and acidic residues" evidence="13">
    <location>
        <begin position="37"/>
        <end position="53"/>
    </location>
</feature>
<keyword evidence="3" id="KW-0808">Transferase</keyword>
<dbReference type="KEGG" id="malb:109968083"/>
<dbReference type="GO" id="GO:0005737">
    <property type="term" value="C:cytoplasm"/>
    <property type="evidence" value="ECO:0007669"/>
    <property type="project" value="UniProtKB-ARBA"/>
</dbReference>
<evidence type="ECO:0000256" key="5">
    <source>
        <dbReference type="ARBA" id="ARBA00023198"/>
    </source>
</evidence>
<proteinExistence type="predicted"/>
<dbReference type="PROSITE" id="PS51534">
    <property type="entry name" value="SEFIR"/>
    <property type="match status" value="1"/>
</dbReference>
<keyword evidence="5" id="KW-0395">Inflammatory response</keyword>
<accession>A0A3Q3KF46</accession>
<dbReference type="InterPro" id="IPR035897">
    <property type="entry name" value="Toll_tir_struct_dom_sf"/>
</dbReference>
<name>A0A3Q3KF46_MONAL</name>
<dbReference type="RefSeq" id="XP_020469748.1">
    <property type="nucleotide sequence ID" value="XM_020614092.1"/>
</dbReference>
<evidence type="ECO:0000256" key="8">
    <source>
        <dbReference type="ARBA" id="ARBA00075327"/>
    </source>
</evidence>
<comment type="catalytic activity">
    <reaction evidence="1">
        <text>S-ubiquitinyl-[E2 ubiquitin-conjugating enzyme]-L-cysteine + [acceptor protein]-L-lysine = [E2 ubiquitin-conjugating enzyme]-L-cysteine + N(6)-ubiquitinyl-[acceptor protein]-L-lysine.</text>
        <dbReference type="EC" id="2.3.2.27"/>
    </reaction>
</comment>
<feature type="compositionally biased region" description="Low complexity" evidence="13">
    <location>
        <begin position="212"/>
        <end position="226"/>
    </location>
</feature>
<evidence type="ECO:0000259" key="14">
    <source>
        <dbReference type="PROSITE" id="PS51534"/>
    </source>
</evidence>
<feature type="region of interest" description="Disordered" evidence="13">
    <location>
        <begin position="212"/>
        <end position="243"/>
    </location>
</feature>
<reference evidence="15" key="1">
    <citation type="submission" date="2025-08" db="UniProtKB">
        <authorList>
            <consortium name="Ensembl"/>
        </authorList>
    </citation>
    <scope>IDENTIFICATION</scope>
</reference>
<dbReference type="CTD" id="606616"/>
<dbReference type="Pfam" id="PF08357">
    <property type="entry name" value="SEFIR"/>
    <property type="match status" value="1"/>
</dbReference>
<dbReference type="AlphaFoldDB" id="A0A3Q3KF46"/>
<evidence type="ECO:0000256" key="2">
    <source>
        <dbReference type="ARBA" id="ARBA00012483"/>
    </source>
</evidence>
<evidence type="ECO:0000256" key="4">
    <source>
        <dbReference type="ARBA" id="ARBA00022786"/>
    </source>
</evidence>
<feature type="region of interest" description="Disordered" evidence="13">
    <location>
        <begin position="35"/>
        <end position="77"/>
    </location>
</feature>
<dbReference type="Ensembl" id="ENSMALT00000028162.1">
    <property type="protein sequence ID" value="ENSMALP00000027653.1"/>
    <property type="gene ID" value="ENSMALG00000019191.1"/>
</dbReference>
<organism evidence="15 16">
    <name type="scientific">Monopterus albus</name>
    <name type="common">Swamp eel</name>
    <dbReference type="NCBI Taxonomy" id="43700"/>
    <lineage>
        <taxon>Eukaryota</taxon>
        <taxon>Metazoa</taxon>
        <taxon>Chordata</taxon>
        <taxon>Craniata</taxon>
        <taxon>Vertebrata</taxon>
        <taxon>Euteleostomi</taxon>
        <taxon>Actinopterygii</taxon>
        <taxon>Neopterygii</taxon>
        <taxon>Teleostei</taxon>
        <taxon>Neoteleostei</taxon>
        <taxon>Acanthomorphata</taxon>
        <taxon>Anabantaria</taxon>
        <taxon>Synbranchiformes</taxon>
        <taxon>Synbranchidae</taxon>
        <taxon>Monopterus</taxon>
    </lineage>
</organism>
<keyword evidence="16" id="KW-1185">Reference proteome</keyword>
<evidence type="ECO:0000256" key="11">
    <source>
        <dbReference type="ARBA" id="ARBA00078673"/>
    </source>
</evidence>
<dbReference type="InterPro" id="IPR053047">
    <property type="entry name" value="E3_ubiq_ligase_TRAF3IP2"/>
</dbReference>
<dbReference type="InterPro" id="IPR013568">
    <property type="entry name" value="SEFIR_dom"/>
</dbReference>
<dbReference type="GO" id="GO:0061630">
    <property type="term" value="F:ubiquitin protein ligase activity"/>
    <property type="evidence" value="ECO:0007669"/>
    <property type="project" value="UniProtKB-EC"/>
</dbReference>
<evidence type="ECO:0000256" key="1">
    <source>
        <dbReference type="ARBA" id="ARBA00000900"/>
    </source>
</evidence>
<dbReference type="Gene3D" id="3.40.50.11530">
    <property type="match status" value="1"/>
</dbReference>